<dbReference type="InterPro" id="IPR025924">
    <property type="entry name" value="YHYH_dom"/>
</dbReference>
<protein>
    <recommendedName>
        <fullName evidence="3">YHYH domain-containing protein</fullName>
    </recommendedName>
</protein>
<feature type="chain" id="PRO_5022051225" description="YHYH domain-containing protein" evidence="2">
    <location>
        <begin position="21"/>
        <end position="310"/>
    </location>
</feature>
<dbReference type="RefSeq" id="WP_146849075.1">
    <property type="nucleotide sequence ID" value="NZ_BKAG01000004.1"/>
</dbReference>
<evidence type="ECO:0000313" key="5">
    <source>
        <dbReference type="Proteomes" id="UP000321577"/>
    </source>
</evidence>
<dbReference type="EMBL" id="BKAG01000004">
    <property type="protein sequence ID" value="GEP41615.1"/>
    <property type="molecule type" value="Genomic_DNA"/>
</dbReference>
<evidence type="ECO:0000256" key="1">
    <source>
        <dbReference type="SAM" id="MobiDB-lite"/>
    </source>
</evidence>
<dbReference type="Pfam" id="PF14240">
    <property type="entry name" value="YHYH"/>
    <property type="match status" value="1"/>
</dbReference>
<evidence type="ECO:0000259" key="3">
    <source>
        <dbReference type="Pfam" id="PF14240"/>
    </source>
</evidence>
<accession>A0A512M4F8</accession>
<keyword evidence="2" id="KW-0732">Signal</keyword>
<feature type="region of interest" description="Disordered" evidence="1">
    <location>
        <begin position="179"/>
        <end position="204"/>
    </location>
</feature>
<dbReference type="Proteomes" id="UP000321577">
    <property type="component" value="Unassembled WGS sequence"/>
</dbReference>
<reference evidence="4 5" key="1">
    <citation type="submission" date="2019-07" db="EMBL/GenBank/DDBJ databases">
        <title>Whole genome shotgun sequence of Brevifollis gellanilyticus NBRC 108608.</title>
        <authorList>
            <person name="Hosoyama A."/>
            <person name="Uohara A."/>
            <person name="Ohji S."/>
            <person name="Ichikawa N."/>
        </authorList>
    </citation>
    <scope>NUCLEOTIDE SEQUENCE [LARGE SCALE GENOMIC DNA]</scope>
    <source>
        <strain evidence="4 5">NBRC 108608</strain>
    </source>
</reference>
<comment type="caution">
    <text evidence="4">The sequence shown here is derived from an EMBL/GenBank/DDBJ whole genome shotgun (WGS) entry which is preliminary data.</text>
</comment>
<evidence type="ECO:0000313" key="4">
    <source>
        <dbReference type="EMBL" id="GEP41615.1"/>
    </source>
</evidence>
<name>A0A512M4F8_9BACT</name>
<dbReference type="AlphaFoldDB" id="A0A512M4F8"/>
<feature type="signal peptide" evidence="2">
    <location>
        <begin position="1"/>
        <end position="20"/>
    </location>
</feature>
<feature type="region of interest" description="Disordered" evidence="1">
    <location>
        <begin position="246"/>
        <end position="310"/>
    </location>
</feature>
<dbReference type="OrthoDB" id="9796530at2"/>
<feature type="compositionally biased region" description="Pro residues" evidence="1">
    <location>
        <begin position="285"/>
        <end position="310"/>
    </location>
</feature>
<feature type="domain" description="YHYH" evidence="3">
    <location>
        <begin position="65"/>
        <end position="250"/>
    </location>
</feature>
<keyword evidence="5" id="KW-1185">Reference proteome</keyword>
<gene>
    <name evidence="4" type="ORF">BGE01nite_09060</name>
</gene>
<organism evidence="4 5">
    <name type="scientific">Brevifollis gellanilyticus</name>
    <dbReference type="NCBI Taxonomy" id="748831"/>
    <lineage>
        <taxon>Bacteria</taxon>
        <taxon>Pseudomonadati</taxon>
        <taxon>Verrucomicrobiota</taxon>
        <taxon>Verrucomicrobiia</taxon>
        <taxon>Verrucomicrobiales</taxon>
        <taxon>Verrucomicrobiaceae</taxon>
    </lineage>
</organism>
<evidence type="ECO:0000256" key="2">
    <source>
        <dbReference type="SAM" id="SignalP"/>
    </source>
</evidence>
<proteinExistence type="predicted"/>
<sequence length="310" mass="32585">MKLRPVLTTLASSLAIIATALEAPQVRITEANGKRIIQSNGIPDHEAGQFPNAGNPHTIEAQKHEFRMPLTPRASTRPQEARGAFFGVAVNGVPFEAGTAEFWNGMREWNYEAKSGKINLGLDQNDAHVQPGGVYHYHGLPTGLIARLGGGGSLMVHIGWAADGFPIYAGGDAKTQRSSYQLKKGTRPSGNRGPGGTYDGTFTADYEYVPRSGDLDECNGHVGPTPDHPEGIYHYVVTAEFPYMGRQWRGEPDSSFMKQGGPPGGGRGGPPGGGPPRRGRRGGPGGPPPPGFGPPPPGFGPPGFGPPPGA</sequence>
<feature type="compositionally biased region" description="Gly residues" evidence="1">
    <location>
        <begin position="261"/>
        <end position="271"/>
    </location>
</feature>